<dbReference type="Gene3D" id="3.30.420.10">
    <property type="entry name" value="Ribonuclease H-like superfamily/Ribonuclease H"/>
    <property type="match status" value="1"/>
</dbReference>
<dbReference type="EMBL" id="JARBHB010000008">
    <property type="protein sequence ID" value="KAJ8877955.1"/>
    <property type="molecule type" value="Genomic_DNA"/>
</dbReference>
<feature type="region of interest" description="Disordered" evidence="1">
    <location>
        <begin position="171"/>
        <end position="190"/>
    </location>
</feature>
<keyword evidence="3" id="KW-1185">Reference proteome</keyword>
<organism evidence="2 3">
    <name type="scientific">Dryococelus australis</name>
    <dbReference type="NCBI Taxonomy" id="614101"/>
    <lineage>
        <taxon>Eukaryota</taxon>
        <taxon>Metazoa</taxon>
        <taxon>Ecdysozoa</taxon>
        <taxon>Arthropoda</taxon>
        <taxon>Hexapoda</taxon>
        <taxon>Insecta</taxon>
        <taxon>Pterygota</taxon>
        <taxon>Neoptera</taxon>
        <taxon>Polyneoptera</taxon>
        <taxon>Phasmatodea</taxon>
        <taxon>Verophasmatodea</taxon>
        <taxon>Anareolatae</taxon>
        <taxon>Phasmatidae</taxon>
        <taxon>Eurycanthinae</taxon>
        <taxon>Dryococelus</taxon>
    </lineage>
</organism>
<name>A0ABQ9H101_9NEOP</name>
<evidence type="ECO:0000313" key="3">
    <source>
        <dbReference type="Proteomes" id="UP001159363"/>
    </source>
</evidence>
<evidence type="ECO:0008006" key="4">
    <source>
        <dbReference type="Google" id="ProtNLM"/>
    </source>
</evidence>
<reference evidence="2 3" key="1">
    <citation type="submission" date="2023-02" db="EMBL/GenBank/DDBJ databases">
        <title>LHISI_Scaffold_Assembly.</title>
        <authorList>
            <person name="Stuart O.P."/>
            <person name="Cleave R."/>
            <person name="Magrath M.J.L."/>
            <person name="Mikheyev A.S."/>
        </authorList>
    </citation>
    <scope>NUCLEOTIDE SEQUENCE [LARGE SCALE GENOMIC DNA]</scope>
    <source>
        <strain evidence="2">Daus_M_001</strain>
        <tissue evidence="2">Leg muscle</tissue>
    </source>
</reference>
<protein>
    <recommendedName>
        <fullName evidence="4">Tc1-like transposase DDE domain-containing protein</fullName>
    </recommendedName>
</protein>
<dbReference type="Proteomes" id="UP001159363">
    <property type="component" value="Chromosome 7"/>
</dbReference>
<dbReference type="InterPro" id="IPR036397">
    <property type="entry name" value="RNaseH_sf"/>
</dbReference>
<accession>A0ABQ9H101</accession>
<evidence type="ECO:0000256" key="1">
    <source>
        <dbReference type="SAM" id="MobiDB-lite"/>
    </source>
</evidence>
<gene>
    <name evidence="2" type="ORF">PR048_022418</name>
</gene>
<proteinExistence type="predicted"/>
<comment type="caution">
    <text evidence="2">The sequence shown here is derived from an EMBL/GenBank/DDBJ whole genome shotgun (WGS) entry which is preliminary data.</text>
</comment>
<sequence>MDPFHFQDDNARCHVSRATMQWYADNNVRRLYWPVQSPDPNTIEHIWDELDRRSFCSSDLTLLDYFPWHHTKGVVYETPAESKEDLLARIMDAADLGLPGFGDRVYRNMVRRSNLHNTASGRELCTPRARRSDEEALEGRVSVESAEAIRVTLTHATTALSPLNVRVHTHKLTSRVRGSPETSACSRPGRFHCTPDPLARDGPPMLVTEDAEILRRETRHALAHVVRKGNCAAAIRGGRRSCRGKLTCKARALRNSHFRWSVPGCDDGYIRGGTEVIYIPRLSTAFRHVSASPRSGQQRTAMESGKAACVLLALTCLTCLGPRPAGANLKKLENLPGLSSILPSIDKGTLARYAVRAALWTLWNGLSRRGRGGPEYHFHHHSHSHYHHYYNGVSVSSTQAVPLSTANDIAATTVEAPLLGWAGLVVPHWPNS</sequence>
<evidence type="ECO:0000313" key="2">
    <source>
        <dbReference type="EMBL" id="KAJ8877955.1"/>
    </source>
</evidence>